<evidence type="ECO:0000256" key="1">
    <source>
        <dbReference type="ARBA" id="ARBA00022801"/>
    </source>
</evidence>
<proteinExistence type="predicted"/>
<dbReference type="AlphaFoldDB" id="A0A2T0NA22"/>
<dbReference type="GO" id="GO:0005829">
    <property type="term" value="C:cytosol"/>
    <property type="evidence" value="ECO:0007669"/>
    <property type="project" value="TreeGrafter"/>
</dbReference>
<dbReference type="InterPro" id="IPR023186">
    <property type="entry name" value="IUNH"/>
</dbReference>
<dbReference type="PANTHER" id="PTHR12304:SF4">
    <property type="entry name" value="URIDINE NUCLEOSIDASE"/>
    <property type="match status" value="1"/>
</dbReference>
<dbReference type="RefSeq" id="WP_106235961.1">
    <property type="nucleotide sequence ID" value="NZ_JBFAIB010000026.1"/>
</dbReference>
<dbReference type="OrthoDB" id="9797882at2"/>
<evidence type="ECO:0000256" key="2">
    <source>
        <dbReference type="ARBA" id="ARBA00023295"/>
    </source>
</evidence>
<keyword evidence="2" id="KW-0326">Glycosidase</keyword>
<comment type="caution">
    <text evidence="4">The sequence shown here is derived from an EMBL/GenBank/DDBJ whole genome shotgun (WGS) entry which is preliminary data.</text>
</comment>
<dbReference type="GO" id="GO:0006152">
    <property type="term" value="P:purine nucleoside catabolic process"/>
    <property type="evidence" value="ECO:0007669"/>
    <property type="project" value="TreeGrafter"/>
</dbReference>
<name>A0A2T0NA22_9ACTN</name>
<dbReference type="Pfam" id="PF01156">
    <property type="entry name" value="IU_nuc_hydro"/>
    <property type="match status" value="1"/>
</dbReference>
<evidence type="ECO:0000259" key="3">
    <source>
        <dbReference type="Pfam" id="PF01156"/>
    </source>
</evidence>
<dbReference type="GO" id="GO:0008477">
    <property type="term" value="F:purine nucleosidase activity"/>
    <property type="evidence" value="ECO:0007669"/>
    <property type="project" value="TreeGrafter"/>
</dbReference>
<evidence type="ECO:0000313" key="4">
    <source>
        <dbReference type="EMBL" id="PRX69615.1"/>
    </source>
</evidence>
<keyword evidence="5" id="KW-1185">Reference proteome</keyword>
<dbReference type="InterPro" id="IPR001910">
    <property type="entry name" value="Inosine/uridine_hydrolase_dom"/>
</dbReference>
<dbReference type="Proteomes" id="UP000238312">
    <property type="component" value="Unassembled WGS sequence"/>
</dbReference>
<accession>A0A2T0NA22</accession>
<sequence length="293" mass="31035">MASSAPIHLVFDTDIGSDVDDALALAVLLGSPEADLLGATTVYGDTRLRARLTKRLARLAGRALTVVPGAAETLTGRPVWWAGHEGRLFTDLDTESADPGDAVAYLVDRVTAAPGEVDVVAVGPLTNIATAITSSPAFARDVRHLWIMGGRFDTAEPEHNLKCDPEAAAVVFGSGAPITVTGLEITTTVRLDATDVAAIAAAGPLGEALKAEIEQWWRFWNEEWNCPHDPITVLTLLAPDLFTFSPEGRVTVDPEGTSRFEPGEGRTRITTAAPAKRVAQEIVHRIIAAASST</sequence>
<gene>
    <name evidence="4" type="ORF">B0I32_102673</name>
</gene>
<dbReference type="EMBL" id="PVNG01000002">
    <property type="protein sequence ID" value="PRX69615.1"/>
    <property type="molecule type" value="Genomic_DNA"/>
</dbReference>
<organism evidence="4 5">
    <name type="scientific">Nonomuraea fuscirosea</name>
    <dbReference type="NCBI Taxonomy" id="1291556"/>
    <lineage>
        <taxon>Bacteria</taxon>
        <taxon>Bacillati</taxon>
        <taxon>Actinomycetota</taxon>
        <taxon>Actinomycetes</taxon>
        <taxon>Streptosporangiales</taxon>
        <taxon>Streptosporangiaceae</taxon>
        <taxon>Nonomuraea</taxon>
    </lineage>
</organism>
<dbReference type="Gene3D" id="3.90.245.10">
    <property type="entry name" value="Ribonucleoside hydrolase-like"/>
    <property type="match status" value="1"/>
</dbReference>
<protein>
    <submittedName>
        <fullName evidence="4">Purine nucleosidase</fullName>
    </submittedName>
</protein>
<dbReference type="InterPro" id="IPR036452">
    <property type="entry name" value="Ribo_hydro-like"/>
</dbReference>
<reference evidence="4 5" key="1">
    <citation type="submission" date="2018-03" db="EMBL/GenBank/DDBJ databases">
        <title>Genomic Encyclopedia of Type Strains, Phase III (KMG-III): the genomes of soil and plant-associated and newly described type strains.</title>
        <authorList>
            <person name="Whitman W."/>
        </authorList>
    </citation>
    <scope>NUCLEOTIDE SEQUENCE [LARGE SCALE GENOMIC DNA]</scope>
    <source>
        <strain evidence="4 5">CGMCC 4.7104</strain>
    </source>
</reference>
<feature type="domain" description="Inosine/uridine-preferring nucleoside hydrolase" evidence="3">
    <location>
        <begin position="9"/>
        <end position="267"/>
    </location>
</feature>
<dbReference type="SUPFAM" id="SSF53590">
    <property type="entry name" value="Nucleoside hydrolase"/>
    <property type="match status" value="1"/>
</dbReference>
<keyword evidence="1" id="KW-0378">Hydrolase</keyword>
<evidence type="ECO:0000313" key="5">
    <source>
        <dbReference type="Proteomes" id="UP000238312"/>
    </source>
</evidence>
<dbReference type="PANTHER" id="PTHR12304">
    <property type="entry name" value="INOSINE-URIDINE PREFERRING NUCLEOSIDE HYDROLASE"/>
    <property type="match status" value="1"/>
</dbReference>